<keyword evidence="2" id="KW-1185">Reference proteome</keyword>
<protein>
    <submittedName>
        <fullName evidence="1">Uncharacterized protein</fullName>
    </submittedName>
</protein>
<name>A0A212RVU5_RHOAC</name>
<dbReference type="EMBL" id="FYDG01000008">
    <property type="protein sequence ID" value="SNB76705.1"/>
    <property type="molecule type" value="Genomic_DNA"/>
</dbReference>
<dbReference type="OrthoDB" id="5497289at2"/>
<dbReference type="RefSeq" id="WP_088521401.1">
    <property type="nucleotide sequence ID" value="NZ_FYDG01000008.1"/>
</dbReference>
<evidence type="ECO:0000313" key="2">
    <source>
        <dbReference type="Proteomes" id="UP000198418"/>
    </source>
</evidence>
<gene>
    <name evidence="1" type="ORF">SAMN06265338_1085</name>
</gene>
<accession>A0A212RVU5</accession>
<evidence type="ECO:0000313" key="1">
    <source>
        <dbReference type="EMBL" id="SNB76705.1"/>
    </source>
</evidence>
<proteinExistence type="predicted"/>
<reference evidence="2" key="1">
    <citation type="submission" date="2017-06" db="EMBL/GenBank/DDBJ databases">
        <authorList>
            <person name="Varghese N."/>
            <person name="Submissions S."/>
        </authorList>
    </citation>
    <scope>NUCLEOTIDE SEQUENCE [LARGE SCALE GENOMIC DNA]</scope>
    <source>
        <strain evidence="2">DSM 137</strain>
    </source>
</reference>
<sequence length="204" mass="21800">MASQQDQDDLLDALFEMAQSPGKRPSIVEAQLKYLPEWDNKRLREAAEGLLANGDILNPSHGAFNVDLSSAARKKAAARVSGSAGASSTTYNIGSVHHSPFQHVAPGGYGVQNTNYQMTANDLRAIVDLYWDHVDELKLDVATRRKADAQIRTIEAQLIDEPDPTIVKAAGKSLKTIVEGAIGGALGNALANPGVWAPLLALFS</sequence>
<dbReference type="AlphaFoldDB" id="A0A212RVU5"/>
<organism evidence="1 2">
    <name type="scientific">Rhodoblastus acidophilus</name>
    <name type="common">Rhodopseudomonas acidophila</name>
    <dbReference type="NCBI Taxonomy" id="1074"/>
    <lineage>
        <taxon>Bacteria</taxon>
        <taxon>Pseudomonadati</taxon>
        <taxon>Pseudomonadota</taxon>
        <taxon>Alphaproteobacteria</taxon>
        <taxon>Hyphomicrobiales</taxon>
        <taxon>Rhodoblastaceae</taxon>
        <taxon>Rhodoblastus</taxon>
    </lineage>
</organism>
<dbReference type="Proteomes" id="UP000198418">
    <property type="component" value="Unassembled WGS sequence"/>
</dbReference>